<dbReference type="EMBL" id="DQ530348">
    <property type="protein sequence ID" value="ABF72306.1"/>
    <property type="molecule type" value="Genomic_DNA"/>
</dbReference>
<dbReference type="EMBL" id="JQ314003">
    <property type="protein sequence ID" value="AEZ51727.1"/>
    <property type="molecule type" value="Genomic_DNA"/>
</dbReference>
<reference evidence="1 4" key="1">
    <citation type="journal article" date="2007" name="J. Gen. Virol.">
        <title>Comparative full-length sequence analysis of oncogenic and vaccine (Rispens) strains of Marek's disease virus.</title>
        <authorList>
            <person name="Spatz S.J."/>
            <person name="Petherbridge L."/>
            <person name="Zhao Y."/>
            <person name="Nair V."/>
        </authorList>
    </citation>
    <scope>NUCLEOTIDE SEQUENCE [LARGE SCALE GENOMIC DNA]</scope>
    <source>
        <strain evidence="1">CVI988</strain>
    </source>
</reference>
<organism evidence="1 4">
    <name type="scientific">Gallid alphaherpesvirus 2</name>
    <dbReference type="NCBI Taxonomy" id="10390"/>
    <lineage>
        <taxon>Viruses</taxon>
        <taxon>Duplodnaviria</taxon>
        <taxon>Heunggongvirae</taxon>
        <taxon>Peploviricota</taxon>
        <taxon>Herviviricetes</taxon>
        <taxon>Herpesvirales</taxon>
        <taxon>Orthoherpesviridae</taxon>
        <taxon>Alphaherpesvirinae</taxon>
        <taxon>Mardivirus</taxon>
        <taxon>Mardivirus gallidalpha2</taxon>
    </lineage>
</organism>
<sequence>MHSGETDVIYVFGSLGSKFSLARIQPYLSSTGWSISECFGGGGSSIRKSIFEISDVLVFELCGLSTVVAESYINISASMTSIFSNAPAYTAPIPICVQVFVSTSSSQNVVR</sequence>
<accession>Q19B81</accession>
<name>Q19B81_9ALPH</name>
<proteinExistence type="predicted"/>
<evidence type="ECO:0000313" key="4">
    <source>
        <dbReference type="Proteomes" id="UP000149312"/>
    </source>
</evidence>
<dbReference type="Proteomes" id="UP000133397">
    <property type="component" value="Segment"/>
</dbReference>
<evidence type="ECO:0000313" key="1">
    <source>
        <dbReference type="EMBL" id="ABF72306.1"/>
    </source>
</evidence>
<dbReference type="Proteomes" id="UP000149312">
    <property type="component" value="Segment"/>
</dbReference>
<evidence type="ECO:0000313" key="3">
    <source>
        <dbReference type="Proteomes" id="UP000133397"/>
    </source>
</evidence>
<evidence type="ECO:0000313" key="2">
    <source>
        <dbReference type="EMBL" id="AEZ51727.1"/>
    </source>
</evidence>
<protein>
    <submittedName>
        <fullName evidence="1">Uncharacterized protein</fullName>
    </submittedName>
</protein>
<reference evidence="2 3" key="2">
    <citation type="journal article" date="2012" name="Virus Genes">
        <title>Genome sequence determination and analysis of a Chinese virulent strain, LMS, of Gallid herpesvirus type 2.</title>
        <authorList>
            <person name="Cheng Y."/>
            <person name="Cong F."/>
            <person name="Zhang Y.P."/>
            <person name="Li Z.J."/>
            <person name="Xu N.N."/>
            <person name="Hou G.Y."/>
            <person name="Liu C.J."/>
        </authorList>
    </citation>
    <scope>NUCLEOTIDE SEQUENCE [LARGE SCALE GENOMIC DNA]</scope>
    <source>
        <strain evidence="2">LMS</strain>
    </source>
</reference>
<gene>
    <name evidence="1" type="ORF">MDV072.4</name>
</gene>